<evidence type="ECO:0000313" key="15">
    <source>
        <dbReference type="Proteomes" id="UP000807716"/>
    </source>
</evidence>
<dbReference type="InterPro" id="IPR017938">
    <property type="entry name" value="Riboflavin_synthase-like_b-brl"/>
</dbReference>
<comment type="caution">
    <text evidence="14">The sequence shown here is derived from an EMBL/GenBank/DDBJ whole genome shotgun (WGS) entry which is preliminary data.</text>
</comment>
<feature type="binding site" evidence="11">
    <location>
        <position position="142"/>
    </location>
    <ligand>
        <name>FAD</name>
        <dbReference type="ChEBI" id="CHEBI:57692"/>
    </ligand>
</feature>
<keyword evidence="9" id="KW-0496">Mitochondrion</keyword>
<dbReference type="GO" id="GO:0005741">
    <property type="term" value="C:mitochondrial outer membrane"/>
    <property type="evidence" value="ECO:0007669"/>
    <property type="project" value="UniProtKB-SubCell"/>
</dbReference>
<dbReference type="PANTHER" id="PTHR19370">
    <property type="entry name" value="NADH-CYTOCHROME B5 REDUCTASE"/>
    <property type="match status" value="1"/>
</dbReference>
<sequence length="338" mass="36291">MFSAIANPLRANARIMAKHAYSTSAGSSSGSSKLLTIGVPTVAAAAAAYYFFSPQSTATESKGKKDAPAPPAAAAAAAVAAAKTALNPKDFVDFKLRKVEKLTHNTSRFIFDLEKDQKLGLDTASCVVTRFSGPDGKLIIRPYTPTTDADLTGEFDLVVKRYEGGPMSSHIHSLKPGDVLSIKGPISKYPMDRNKHEKIGMIAGGSGITPMFQVIQHLLKDKEDKTEISLIFANVTPDDIIMKEEIDALAKANPTRFKVTYLVDKAADGWKGPTGFVTKELIKEHMPGHEQGNTKVMVCGPPGMMKAVCGVKGPNFTQGEVDGALKELGYDSEHVFKF</sequence>
<keyword evidence="7 12" id="KW-0560">Oxidoreductase</keyword>
<evidence type="ECO:0000256" key="4">
    <source>
        <dbReference type="ARBA" id="ARBA00022630"/>
    </source>
</evidence>
<dbReference type="PROSITE" id="PS51384">
    <property type="entry name" value="FAD_FR"/>
    <property type="match status" value="1"/>
</dbReference>
<proteinExistence type="inferred from homology"/>
<feature type="binding site" evidence="11">
    <location>
        <position position="143"/>
    </location>
    <ligand>
        <name>FAD</name>
        <dbReference type="ChEBI" id="CHEBI:57692"/>
    </ligand>
</feature>
<dbReference type="InterPro" id="IPR001433">
    <property type="entry name" value="OxRdtase_FAD/NAD-bd"/>
</dbReference>
<evidence type="ECO:0000256" key="12">
    <source>
        <dbReference type="RuleBase" id="RU361226"/>
    </source>
</evidence>
<feature type="binding site" evidence="11">
    <location>
        <position position="209"/>
    </location>
    <ligand>
        <name>FAD</name>
        <dbReference type="ChEBI" id="CHEBI:57692"/>
    </ligand>
</feature>
<keyword evidence="15" id="KW-1185">Reference proteome</keyword>
<dbReference type="InterPro" id="IPR008333">
    <property type="entry name" value="Cbr1-like_FAD-bd_dom"/>
</dbReference>
<evidence type="ECO:0000259" key="13">
    <source>
        <dbReference type="PROSITE" id="PS51384"/>
    </source>
</evidence>
<dbReference type="Gene3D" id="3.40.50.80">
    <property type="entry name" value="Nucleotide-binding domain of ferredoxin-NADP reductase (FNR) module"/>
    <property type="match status" value="1"/>
</dbReference>
<dbReference type="EMBL" id="JAAAJB010000251">
    <property type="protein sequence ID" value="KAG0260366.1"/>
    <property type="molecule type" value="Genomic_DNA"/>
</dbReference>
<evidence type="ECO:0000256" key="2">
    <source>
        <dbReference type="ARBA" id="ARBA00004572"/>
    </source>
</evidence>
<evidence type="ECO:0000256" key="10">
    <source>
        <dbReference type="ARBA" id="ARBA00047682"/>
    </source>
</evidence>
<evidence type="ECO:0000256" key="8">
    <source>
        <dbReference type="ARBA" id="ARBA00023027"/>
    </source>
</evidence>
<feature type="binding site" evidence="11">
    <location>
        <position position="158"/>
    </location>
    <ligand>
        <name>FAD</name>
        <dbReference type="ChEBI" id="CHEBI:57692"/>
    </ligand>
</feature>
<feature type="binding site" evidence="11">
    <location>
        <position position="141"/>
    </location>
    <ligand>
        <name>FAD</name>
        <dbReference type="ChEBI" id="CHEBI:57692"/>
    </ligand>
</feature>
<dbReference type="InterPro" id="IPR001834">
    <property type="entry name" value="CBR-like"/>
</dbReference>
<organism evidence="14 15">
    <name type="scientific">Actinomortierella ambigua</name>
    <dbReference type="NCBI Taxonomy" id="1343610"/>
    <lineage>
        <taxon>Eukaryota</taxon>
        <taxon>Fungi</taxon>
        <taxon>Fungi incertae sedis</taxon>
        <taxon>Mucoromycota</taxon>
        <taxon>Mortierellomycotina</taxon>
        <taxon>Mortierellomycetes</taxon>
        <taxon>Mortierellales</taxon>
        <taxon>Mortierellaceae</taxon>
        <taxon>Actinomortierella</taxon>
    </lineage>
</organism>
<dbReference type="OrthoDB" id="432685at2759"/>
<name>A0A9P6Q6F2_9FUNG</name>
<keyword evidence="5" id="KW-1000">Mitochondrion outer membrane</keyword>
<feature type="binding site" evidence="11">
    <location>
        <position position="168"/>
    </location>
    <ligand>
        <name>FAD</name>
        <dbReference type="ChEBI" id="CHEBI:57692"/>
    </ligand>
</feature>
<dbReference type="CDD" id="cd06183">
    <property type="entry name" value="cyt_b5_reduct_like"/>
    <property type="match status" value="1"/>
</dbReference>
<protein>
    <recommendedName>
        <fullName evidence="12">NADH-cytochrome b5 reductase</fullName>
        <ecNumber evidence="12">1.6.2.2</ecNumber>
    </recommendedName>
</protein>
<comment type="subcellular location">
    <subcellularLocation>
        <location evidence="2">Mitochondrion outer membrane</location>
        <topology evidence="2">Single-pass membrane protein</topology>
    </subcellularLocation>
</comment>
<dbReference type="FunFam" id="2.40.30.10:FF:000032">
    <property type="entry name" value="NADH-cytochrome b5 reductase"/>
    <property type="match status" value="1"/>
</dbReference>
<evidence type="ECO:0000313" key="14">
    <source>
        <dbReference type="EMBL" id="KAG0260366.1"/>
    </source>
</evidence>
<dbReference type="PRINTS" id="PR00371">
    <property type="entry name" value="FPNCR"/>
</dbReference>
<comment type="similarity">
    <text evidence="3 12">Belongs to the flavoprotein pyridine nucleotide cytochrome reductase family.</text>
</comment>
<evidence type="ECO:0000256" key="1">
    <source>
        <dbReference type="ARBA" id="ARBA00001974"/>
    </source>
</evidence>
<dbReference type="AlphaFoldDB" id="A0A9P6Q6F2"/>
<feature type="binding site" evidence="11">
    <location>
        <position position="167"/>
    </location>
    <ligand>
        <name>FAD</name>
        <dbReference type="ChEBI" id="CHEBI:57692"/>
    </ligand>
</feature>
<keyword evidence="5" id="KW-0472">Membrane</keyword>
<gene>
    <name evidence="14" type="primary">MCR1_1</name>
    <name evidence="14" type="ORF">DFQ27_003590</name>
</gene>
<evidence type="ECO:0000256" key="3">
    <source>
        <dbReference type="ARBA" id="ARBA00006105"/>
    </source>
</evidence>
<dbReference type="SUPFAM" id="SSF63380">
    <property type="entry name" value="Riboflavin synthase domain-like"/>
    <property type="match status" value="1"/>
</dbReference>
<reference evidence="14" key="1">
    <citation type="journal article" date="2020" name="Fungal Divers.">
        <title>Resolving the Mortierellaceae phylogeny through synthesis of multi-gene phylogenetics and phylogenomics.</title>
        <authorList>
            <person name="Vandepol N."/>
            <person name="Liber J."/>
            <person name="Desiro A."/>
            <person name="Na H."/>
            <person name="Kennedy M."/>
            <person name="Barry K."/>
            <person name="Grigoriev I.V."/>
            <person name="Miller A.N."/>
            <person name="O'Donnell K."/>
            <person name="Stajich J.E."/>
            <person name="Bonito G."/>
        </authorList>
    </citation>
    <scope>NUCLEOTIDE SEQUENCE</scope>
    <source>
        <strain evidence="14">BC1065</strain>
    </source>
</reference>
<evidence type="ECO:0000256" key="7">
    <source>
        <dbReference type="ARBA" id="ARBA00023002"/>
    </source>
</evidence>
<evidence type="ECO:0000256" key="11">
    <source>
        <dbReference type="PIRSR" id="PIRSR601834-1"/>
    </source>
</evidence>
<dbReference type="Gene3D" id="2.40.30.10">
    <property type="entry name" value="Translation factors"/>
    <property type="match status" value="1"/>
</dbReference>
<feature type="binding site" evidence="11">
    <location>
        <position position="160"/>
    </location>
    <ligand>
        <name>FAD</name>
        <dbReference type="ChEBI" id="CHEBI:57692"/>
    </ligand>
</feature>
<dbReference type="GO" id="GO:0090524">
    <property type="term" value="F:cytochrome-b5 reductase activity, acting on NADH"/>
    <property type="evidence" value="ECO:0007669"/>
    <property type="project" value="UniProtKB-EC"/>
</dbReference>
<dbReference type="Pfam" id="PF00175">
    <property type="entry name" value="NAD_binding_1"/>
    <property type="match status" value="1"/>
</dbReference>
<dbReference type="EC" id="1.6.2.2" evidence="12"/>
<feature type="domain" description="FAD-binding FR-type" evidence="13">
    <location>
        <begin position="89"/>
        <end position="192"/>
    </location>
</feature>
<keyword evidence="4 11" id="KW-0285">Flavoprotein</keyword>
<comment type="cofactor">
    <cofactor evidence="1 11 12">
        <name>FAD</name>
        <dbReference type="ChEBI" id="CHEBI:57692"/>
    </cofactor>
</comment>
<dbReference type="Proteomes" id="UP000807716">
    <property type="component" value="Unassembled WGS sequence"/>
</dbReference>
<dbReference type="InterPro" id="IPR001709">
    <property type="entry name" value="Flavoprot_Pyr_Nucl_cyt_Rdtase"/>
</dbReference>
<dbReference type="Pfam" id="PF00970">
    <property type="entry name" value="FAD_binding_6"/>
    <property type="match status" value="1"/>
</dbReference>
<evidence type="ECO:0000256" key="6">
    <source>
        <dbReference type="ARBA" id="ARBA00022827"/>
    </source>
</evidence>
<accession>A0A9P6Q6F2</accession>
<dbReference type="SUPFAM" id="SSF52343">
    <property type="entry name" value="Ferredoxin reductase-like, C-terminal NADP-linked domain"/>
    <property type="match status" value="1"/>
</dbReference>
<comment type="catalytic activity">
    <reaction evidence="10 12">
        <text>2 Fe(III)-[cytochrome b5] + NADH = 2 Fe(II)-[cytochrome b5] + NAD(+) + H(+)</text>
        <dbReference type="Rhea" id="RHEA:46680"/>
        <dbReference type="Rhea" id="RHEA-COMP:10438"/>
        <dbReference type="Rhea" id="RHEA-COMP:10439"/>
        <dbReference type="ChEBI" id="CHEBI:15378"/>
        <dbReference type="ChEBI" id="CHEBI:29033"/>
        <dbReference type="ChEBI" id="CHEBI:29034"/>
        <dbReference type="ChEBI" id="CHEBI:57540"/>
        <dbReference type="ChEBI" id="CHEBI:57945"/>
        <dbReference type="EC" id="1.6.2.2"/>
    </reaction>
</comment>
<dbReference type="PRINTS" id="PR00406">
    <property type="entry name" value="CYTB5RDTASE"/>
</dbReference>
<evidence type="ECO:0000256" key="9">
    <source>
        <dbReference type="ARBA" id="ARBA00023128"/>
    </source>
</evidence>
<dbReference type="InterPro" id="IPR039261">
    <property type="entry name" value="FNR_nucleotide-bd"/>
</dbReference>
<dbReference type="InterPro" id="IPR017927">
    <property type="entry name" value="FAD-bd_FR_type"/>
</dbReference>
<dbReference type="FunFam" id="3.40.50.80:FF:000009">
    <property type="entry name" value="NADH-cytochrome b5 reductase"/>
    <property type="match status" value="1"/>
</dbReference>
<keyword evidence="8 12" id="KW-0520">NAD</keyword>
<evidence type="ECO:0000256" key="5">
    <source>
        <dbReference type="ARBA" id="ARBA00022787"/>
    </source>
</evidence>
<keyword evidence="6 11" id="KW-0274">FAD</keyword>
<dbReference type="PANTHER" id="PTHR19370:SF171">
    <property type="entry name" value="NADH-CYTOCHROME B5 REDUCTASE 2"/>
    <property type="match status" value="1"/>
</dbReference>